<comment type="caution">
    <text evidence="2">The sequence shown here is derived from an EMBL/GenBank/DDBJ whole genome shotgun (WGS) entry which is preliminary data.</text>
</comment>
<reference evidence="2 3" key="1">
    <citation type="submission" date="2019-05" db="EMBL/GenBank/DDBJ databases">
        <title>Another draft genome of Portunus trituberculatus and its Hox gene families provides insights of decapod evolution.</title>
        <authorList>
            <person name="Jeong J.-H."/>
            <person name="Song I."/>
            <person name="Kim S."/>
            <person name="Choi T."/>
            <person name="Kim D."/>
            <person name="Ryu S."/>
            <person name="Kim W."/>
        </authorList>
    </citation>
    <scope>NUCLEOTIDE SEQUENCE [LARGE SCALE GENOMIC DNA]</scope>
    <source>
        <tissue evidence="2">Muscle</tissue>
    </source>
</reference>
<organism evidence="2 3">
    <name type="scientific">Portunus trituberculatus</name>
    <name type="common">Swimming crab</name>
    <name type="synonym">Neptunus trituberculatus</name>
    <dbReference type="NCBI Taxonomy" id="210409"/>
    <lineage>
        <taxon>Eukaryota</taxon>
        <taxon>Metazoa</taxon>
        <taxon>Ecdysozoa</taxon>
        <taxon>Arthropoda</taxon>
        <taxon>Crustacea</taxon>
        <taxon>Multicrustacea</taxon>
        <taxon>Malacostraca</taxon>
        <taxon>Eumalacostraca</taxon>
        <taxon>Eucarida</taxon>
        <taxon>Decapoda</taxon>
        <taxon>Pleocyemata</taxon>
        <taxon>Brachyura</taxon>
        <taxon>Eubrachyura</taxon>
        <taxon>Portunoidea</taxon>
        <taxon>Portunidae</taxon>
        <taxon>Portuninae</taxon>
        <taxon>Portunus</taxon>
    </lineage>
</organism>
<keyword evidence="3" id="KW-1185">Reference proteome</keyword>
<name>A0A5B7HZQ7_PORTR</name>
<evidence type="ECO:0000313" key="2">
    <source>
        <dbReference type="EMBL" id="MPC75483.1"/>
    </source>
</evidence>
<gene>
    <name evidence="2" type="ORF">E2C01_069872</name>
</gene>
<proteinExistence type="predicted"/>
<evidence type="ECO:0000256" key="1">
    <source>
        <dbReference type="SAM" id="MobiDB-lite"/>
    </source>
</evidence>
<dbReference type="AlphaFoldDB" id="A0A5B7HZQ7"/>
<protein>
    <submittedName>
        <fullName evidence="2">Uncharacterized protein</fullName>
    </submittedName>
</protein>
<dbReference type="EMBL" id="VSRR010041237">
    <property type="protein sequence ID" value="MPC75483.1"/>
    <property type="molecule type" value="Genomic_DNA"/>
</dbReference>
<evidence type="ECO:0000313" key="3">
    <source>
        <dbReference type="Proteomes" id="UP000324222"/>
    </source>
</evidence>
<accession>A0A5B7HZQ7</accession>
<sequence length="96" mass="10389">MHSDQPAIPAYGQDTLACVSWALDVEHALRAAEAHQDVVVARQNRSRCLSQGGTMMLYRTKWCMSSSSHASHAAVSSTGSTEASIGRTLSRPVCWL</sequence>
<dbReference type="Proteomes" id="UP000324222">
    <property type="component" value="Unassembled WGS sequence"/>
</dbReference>
<feature type="region of interest" description="Disordered" evidence="1">
    <location>
        <begin position="76"/>
        <end position="96"/>
    </location>
</feature>